<name>A0A6J5MIP9_9CAUD</name>
<feature type="region of interest" description="Disordered" evidence="1">
    <location>
        <begin position="132"/>
        <end position="161"/>
    </location>
</feature>
<gene>
    <name evidence="2" type="ORF">UFOVP467_36</name>
    <name evidence="3" type="ORF">UFOVP657_75</name>
</gene>
<organism evidence="2">
    <name type="scientific">uncultured Caudovirales phage</name>
    <dbReference type="NCBI Taxonomy" id="2100421"/>
    <lineage>
        <taxon>Viruses</taxon>
        <taxon>Duplodnaviria</taxon>
        <taxon>Heunggongvirae</taxon>
        <taxon>Uroviricota</taxon>
        <taxon>Caudoviricetes</taxon>
        <taxon>Peduoviridae</taxon>
        <taxon>Maltschvirus</taxon>
        <taxon>Maltschvirus maltsch</taxon>
    </lineage>
</organism>
<protein>
    <submittedName>
        <fullName evidence="2">Uncharacterized protein</fullName>
    </submittedName>
</protein>
<evidence type="ECO:0000313" key="3">
    <source>
        <dbReference type="EMBL" id="CAB4156592.1"/>
    </source>
</evidence>
<sequence>MPQDREDLRRPVLPDPYSDFYTKRGRRTKLDDIMAPHEPMITAKNGMKYKIGDSRTYFKQGDYDVSYQRASGYDPVMEFRENTSKDNAANMKKYDDMIAREKAGEMDHRRRTDAAMDKAGATRYAKENTFGASALGGNNGAYPNQGPMSKAMKVKNTKPGM</sequence>
<dbReference type="EMBL" id="LR796441">
    <property type="protein sequence ID" value="CAB4144976.1"/>
    <property type="molecule type" value="Genomic_DNA"/>
</dbReference>
<dbReference type="EMBL" id="LR796634">
    <property type="protein sequence ID" value="CAB4156592.1"/>
    <property type="molecule type" value="Genomic_DNA"/>
</dbReference>
<feature type="region of interest" description="Disordered" evidence="1">
    <location>
        <begin position="1"/>
        <end position="21"/>
    </location>
</feature>
<evidence type="ECO:0000313" key="2">
    <source>
        <dbReference type="EMBL" id="CAB4144976.1"/>
    </source>
</evidence>
<feature type="compositionally biased region" description="Basic and acidic residues" evidence="1">
    <location>
        <begin position="1"/>
        <end position="12"/>
    </location>
</feature>
<accession>A0A6J5MIP9</accession>
<feature type="compositionally biased region" description="Basic residues" evidence="1">
    <location>
        <begin position="152"/>
        <end position="161"/>
    </location>
</feature>
<reference evidence="2" key="1">
    <citation type="submission" date="2020-04" db="EMBL/GenBank/DDBJ databases">
        <authorList>
            <person name="Chiriac C."/>
            <person name="Salcher M."/>
            <person name="Ghai R."/>
            <person name="Kavagutti S V."/>
        </authorList>
    </citation>
    <scope>NUCLEOTIDE SEQUENCE</scope>
</reference>
<evidence type="ECO:0000256" key="1">
    <source>
        <dbReference type="SAM" id="MobiDB-lite"/>
    </source>
</evidence>
<proteinExistence type="predicted"/>